<dbReference type="AlphaFoldDB" id="A0A0R3QNY8"/>
<name>A0A0R3QNY8_9BILA</name>
<reference evidence="3" key="1">
    <citation type="submission" date="2017-02" db="UniProtKB">
        <authorList>
            <consortium name="WormBaseParasite"/>
        </authorList>
    </citation>
    <scope>IDENTIFICATION</scope>
</reference>
<dbReference type="WBParaSite" id="BTMF_0000942301-mRNA-1">
    <property type="protein sequence ID" value="BTMF_0000942301-mRNA-1"/>
    <property type="gene ID" value="BTMF_0000942301"/>
</dbReference>
<reference evidence="1 2" key="2">
    <citation type="submission" date="2018-11" db="EMBL/GenBank/DDBJ databases">
        <authorList>
            <consortium name="Pathogen Informatics"/>
        </authorList>
    </citation>
    <scope>NUCLEOTIDE SEQUENCE [LARGE SCALE GENOMIC DNA]</scope>
</reference>
<protein>
    <submittedName>
        <fullName evidence="3">GLOBIN domain-containing protein</fullName>
    </submittedName>
</protein>
<evidence type="ECO:0000313" key="1">
    <source>
        <dbReference type="EMBL" id="VDO24643.1"/>
    </source>
</evidence>
<dbReference type="Proteomes" id="UP000280834">
    <property type="component" value="Unassembled WGS sequence"/>
</dbReference>
<evidence type="ECO:0000313" key="2">
    <source>
        <dbReference type="Proteomes" id="UP000280834"/>
    </source>
</evidence>
<keyword evidence="2" id="KW-1185">Reference proteome</keyword>
<sequence>MSFGIAEKVSASIDKNDVRQTWDFYLNFNEYINSEQQYSIDRCLITVMHTFSCHPRLTRAIAIESESNAVRLENFIARELTVTFLYYSMCLPGQGNFFVGLPVPYLRQVTISTPSLFSGTSCSACDSSIE</sequence>
<proteinExistence type="predicted"/>
<evidence type="ECO:0000313" key="3">
    <source>
        <dbReference type="WBParaSite" id="BTMF_0000942301-mRNA-1"/>
    </source>
</evidence>
<organism evidence="3">
    <name type="scientific">Brugia timori</name>
    <dbReference type="NCBI Taxonomy" id="42155"/>
    <lineage>
        <taxon>Eukaryota</taxon>
        <taxon>Metazoa</taxon>
        <taxon>Ecdysozoa</taxon>
        <taxon>Nematoda</taxon>
        <taxon>Chromadorea</taxon>
        <taxon>Rhabditida</taxon>
        <taxon>Spirurina</taxon>
        <taxon>Spiruromorpha</taxon>
        <taxon>Filarioidea</taxon>
        <taxon>Onchocercidae</taxon>
        <taxon>Brugia</taxon>
    </lineage>
</organism>
<dbReference type="EMBL" id="UZAG01015955">
    <property type="protein sequence ID" value="VDO24643.1"/>
    <property type="molecule type" value="Genomic_DNA"/>
</dbReference>
<accession>A0A0R3QNY8</accession>
<gene>
    <name evidence="1" type="ORF">BTMF_LOCUS7474</name>
</gene>